<gene>
    <name evidence="4" type="ORF">ACFQMJ_31140</name>
</gene>
<dbReference type="Proteomes" id="UP001596378">
    <property type="component" value="Unassembled WGS sequence"/>
</dbReference>
<feature type="domain" description="AB hydrolase-1" evidence="3">
    <location>
        <begin position="74"/>
        <end position="276"/>
    </location>
</feature>
<dbReference type="InterPro" id="IPR029058">
    <property type="entry name" value="AB_hydrolase_fold"/>
</dbReference>
<dbReference type="RefSeq" id="WP_378054589.1">
    <property type="nucleotide sequence ID" value="NZ_JBHMDN010000081.1"/>
</dbReference>
<evidence type="ECO:0000256" key="1">
    <source>
        <dbReference type="ARBA" id="ARBA00022801"/>
    </source>
</evidence>
<organism evidence="4 5">
    <name type="scientific">Cohnella cellulosilytica</name>
    <dbReference type="NCBI Taxonomy" id="986710"/>
    <lineage>
        <taxon>Bacteria</taxon>
        <taxon>Bacillati</taxon>
        <taxon>Bacillota</taxon>
        <taxon>Bacilli</taxon>
        <taxon>Bacillales</taxon>
        <taxon>Paenibacillaceae</taxon>
        <taxon>Cohnella</taxon>
    </lineage>
</organism>
<dbReference type="PANTHER" id="PTHR22946">
    <property type="entry name" value="DIENELACTONE HYDROLASE DOMAIN-CONTAINING PROTEIN-RELATED"/>
    <property type="match status" value="1"/>
</dbReference>
<accession>A0ABW2FLR9</accession>
<dbReference type="GO" id="GO:0016787">
    <property type="term" value="F:hydrolase activity"/>
    <property type="evidence" value="ECO:0007669"/>
    <property type="project" value="UniProtKB-KW"/>
</dbReference>
<dbReference type="InterPro" id="IPR000073">
    <property type="entry name" value="AB_hydrolase_1"/>
</dbReference>
<evidence type="ECO:0000313" key="5">
    <source>
        <dbReference type="Proteomes" id="UP001596378"/>
    </source>
</evidence>
<dbReference type="InterPro" id="IPR050261">
    <property type="entry name" value="FrsA_esterase"/>
</dbReference>
<dbReference type="PANTHER" id="PTHR22946:SF9">
    <property type="entry name" value="POLYKETIDE TRANSFERASE AF380"/>
    <property type="match status" value="1"/>
</dbReference>
<dbReference type="Pfam" id="PF12697">
    <property type="entry name" value="Abhydrolase_6"/>
    <property type="match status" value="1"/>
</dbReference>
<protein>
    <submittedName>
        <fullName evidence="4">Alpha/beta hydrolase</fullName>
    </submittedName>
</protein>
<name>A0ABW2FLR9_9BACL</name>
<proteinExistence type="inferred from homology"/>
<dbReference type="EMBL" id="JBHTAI010000028">
    <property type="protein sequence ID" value="MFC7153016.1"/>
    <property type="molecule type" value="Genomic_DNA"/>
</dbReference>
<sequence>MSIVAWMVGSAGAFTGSAAALYGLTVKAQRPRLVPNEARPPVPYEEAEWKSGGATVKGWFMPQGSLSGPGGPVIIVAHGWSSNRSRVLRYALPLYGQGYSILMYDARSHGDSDYYKTPTGLQFRDDLLAAIDWLLRRPDIDPSRIGVVGHSLGAYGAVLALDAGAPIAALVTDSMPVRLSTMIGAELRRRRLPRFPLAQLIPGFMLWRSRIPRATAHRADPVRILHDNARGRRTPVLLVHSRKDGFIPPDELQLILSRTPDHPHLFVDAEGHSASDRDPAFWPAVTDFFRNSLHCPQEHSPTTI</sequence>
<comment type="caution">
    <text evidence="4">The sequence shown here is derived from an EMBL/GenBank/DDBJ whole genome shotgun (WGS) entry which is preliminary data.</text>
</comment>
<evidence type="ECO:0000313" key="4">
    <source>
        <dbReference type="EMBL" id="MFC7153016.1"/>
    </source>
</evidence>
<dbReference type="Gene3D" id="3.40.50.1820">
    <property type="entry name" value="alpha/beta hydrolase"/>
    <property type="match status" value="1"/>
</dbReference>
<keyword evidence="5" id="KW-1185">Reference proteome</keyword>
<reference evidence="5" key="1">
    <citation type="journal article" date="2019" name="Int. J. Syst. Evol. Microbiol.">
        <title>The Global Catalogue of Microorganisms (GCM) 10K type strain sequencing project: providing services to taxonomists for standard genome sequencing and annotation.</title>
        <authorList>
            <consortium name="The Broad Institute Genomics Platform"/>
            <consortium name="The Broad Institute Genome Sequencing Center for Infectious Disease"/>
            <person name="Wu L."/>
            <person name="Ma J."/>
        </authorList>
    </citation>
    <scope>NUCLEOTIDE SEQUENCE [LARGE SCALE GENOMIC DNA]</scope>
    <source>
        <strain evidence="5">KCTC 12907</strain>
    </source>
</reference>
<dbReference type="SUPFAM" id="SSF53474">
    <property type="entry name" value="alpha/beta-Hydrolases"/>
    <property type="match status" value="1"/>
</dbReference>
<comment type="similarity">
    <text evidence="2">Belongs to the AB hydrolase superfamily. FUS2 hydrolase family.</text>
</comment>
<evidence type="ECO:0000259" key="3">
    <source>
        <dbReference type="Pfam" id="PF12697"/>
    </source>
</evidence>
<keyword evidence="1 4" id="KW-0378">Hydrolase</keyword>
<evidence type="ECO:0000256" key="2">
    <source>
        <dbReference type="ARBA" id="ARBA00038115"/>
    </source>
</evidence>